<dbReference type="FunFam" id="2.40.10.10:FF:000047">
    <property type="entry name" value="Trypsin eta"/>
    <property type="match status" value="1"/>
</dbReference>
<dbReference type="InterPro" id="IPR033116">
    <property type="entry name" value="TRYPSIN_SER"/>
</dbReference>
<reference evidence="9 10" key="1">
    <citation type="submission" date="2016-12" db="EMBL/GenBank/DDBJ databases">
        <authorList>
            <person name="Song W.-J."/>
            <person name="Kurnit D.M."/>
        </authorList>
    </citation>
    <scope>NUCLEOTIDE SEQUENCE [LARGE SCALE GENOMIC DNA]</scope>
    <source>
        <strain evidence="9 10">ATCC 43942</strain>
    </source>
</reference>
<evidence type="ECO:0000256" key="2">
    <source>
        <dbReference type="ARBA" id="ARBA00022525"/>
    </source>
</evidence>
<dbReference type="PROSITE" id="PS00135">
    <property type="entry name" value="TRYPSIN_SER"/>
    <property type="match status" value="1"/>
</dbReference>
<gene>
    <name evidence="9" type="ORF">BSQ33_07195</name>
</gene>
<dbReference type="InterPro" id="IPR018114">
    <property type="entry name" value="TRYPSIN_HIS"/>
</dbReference>
<keyword evidence="2" id="KW-0964">Secreted</keyword>
<dbReference type="Proteomes" id="UP000196708">
    <property type="component" value="Chromosome 1"/>
</dbReference>
<evidence type="ECO:0000256" key="7">
    <source>
        <dbReference type="SAM" id="SignalP"/>
    </source>
</evidence>
<dbReference type="RefSeq" id="WP_088133733.1">
    <property type="nucleotide sequence ID" value="NZ_CP018835.1"/>
</dbReference>
<dbReference type="PANTHER" id="PTHR24264">
    <property type="entry name" value="TRYPSIN-RELATED"/>
    <property type="match status" value="1"/>
</dbReference>
<dbReference type="CDD" id="cd00190">
    <property type="entry name" value="Tryp_SPc"/>
    <property type="match status" value="1"/>
</dbReference>
<dbReference type="InterPro" id="IPR050127">
    <property type="entry name" value="Serine_Proteases_S1"/>
</dbReference>
<feature type="chain" id="PRO_5012418870" description="Peptidase S1 domain-containing protein" evidence="7">
    <location>
        <begin position="29"/>
        <end position="424"/>
    </location>
</feature>
<organism evidence="9 10">
    <name type="scientific">Vibrio gazogenes</name>
    <dbReference type="NCBI Taxonomy" id="687"/>
    <lineage>
        <taxon>Bacteria</taxon>
        <taxon>Pseudomonadati</taxon>
        <taxon>Pseudomonadota</taxon>
        <taxon>Gammaproteobacteria</taxon>
        <taxon>Vibrionales</taxon>
        <taxon>Vibrionaceae</taxon>
        <taxon>Vibrio</taxon>
    </lineage>
</organism>
<feature type="domain" description="Peptidase S1" evidence="8">
    <location>
        <begin position="36"/>
        <end position="278"/>
    </location>
</feature>
<evidence type="ECO:0000256" key="1">
    <source>
        <dbReference type="ARBA" id="ARBA00004613"/>
    </source>
</evidence>
<dbReference type="SUPFAM" id="SSF50494">
    <property type="entry name" value="Trypsin-like serine proteases"/>
    <property type="match status" value="1"/>
</dbReference>
<sequence length="424" mass="44809">MKKCFISALSFISPVLCLLLITPLSAQANTGFAPRIINGTTATLGDWPFMTAIVAKGRSASNGQFCGGSFIGERYVLTASHCVEGKSANELDVIIGINDLNNESTEGQRVSVQSIYMHEDYNSSTITNDIAILELSNTVTAIPVVLATTTLVDSLSGNGTTGDTVTAMGWGNTSTTSNAFPSVLNEVNLLYVDRSTCQNLGGDYSFVGNDAICAGFQTGGKDSCQGDSGGPLIYNDGGTNKQIGIVSWGNGCAQPNAYGVYANVGYFKNNHWITQKTSGVSYTQKAYITTSSGTVTQTFAIRNYSTESFDITHILPPSGVTLINNGCTTTLNQNDSCSLTFAADAAQLYQSRTKTITIDTDHSVSSELKIFFVSKVPVVVSSSSETPPEAPPETPSGKSGGASLLLCFVAIIGFMFRRQKGLSK</sequence>
<accession>A0A1Z2SEG8</accession>
<evidence type="ECO:0000256" key="4">
    <source>
        <dbReference type="ARBA" id="ARBA00022801"/>
    </source>
</evidence>
<dbReference type="OrthoDB" id="9813836at2"/>
<dbReference type="PRINTS" id="PR00722">
    <property type="entry name" value="CHYMOTRYPSIN"/>
</dbReference>
<dbReference type="Pfam" id="PF00089">
    <property type="entry name" value="Trypsin"/>
    <property type="match status" value="1"/>
</dbReference>
<dbReference type="GO" id="GO:0005615">
    <property type="term" value="C:extracellular space"/>
    <property type="evidence" value="ECO:0007669"/>
    <property type="project" value="TreeGrafter"/>
</dbReference>
<dbReference type="InterPro" id="IPR001254">
    <property type="entry name" value="Trypsin_dom"/>
</dbReference>
<keyword evidence="6" id="KW-0720">Serine protease</keyword>
<dbReference type="Gene3D" id="2.40.10.10">
    <property type="entry name" value="Trypsin-like serine proteases"/>
    <property type="match status" value="1"/>
</dbReference>
<dbReference type="PROSITE" id="PS00134">
    <property type="entry name" value="TRYPSIN_HIS"/>
    <property type="match status" value="1"/>
</dbReference>
<protein>
    <recommendedName>
        <fullName evidence="8">Peptidase S1 domain-containing protein</fullName>
    </recommendedName>
</protein>
<evidence type="ECO:0000313" key="9">
    <source>
        <dbReference type="EMBL" id="ASA55507.1"/>
    </source>
</evidence>
<dbReference type="InterPro" id="IPR043504">
    <property type="entry name" value="Peptidase_S1_PA_chymotrypsin"/>
</dbReference>
<keyword evidence="4 6" id="KW-0378">Hydrolase</keyword>
<evidence type="ECO:0000256" key="6">
    <source>
        <dbReference type="RuleBase" id="RU363034"/>
    </source>
</evidence>
<dbReference type="AlphaFoldDB" id="A0A1Z2SEG8"/>
<dbReference type="EMBL" id="CP018835">
    <property type="protein sequence ID" value="ASA55507.1"/>
    <property type="molecule type" value="Genomic_DNA"/>
</dbReference>
<feature type="signal peptide" evidence="7">
    <location>
        <begin position="1"/>
        <end position="28"/>
    </location>
</feature>
<evidence type="ECO:0000256" key="5">
    <source>
        <dbReference type="ARBA" id="ARBA00023157"/>
    </source>
</evidence>
<dbReference type="GO" id="GO:0006508">
    <property type="term" value="P:proteolysis"/>
    <property type="evidence" value="ECO:0007669"/>
    <property type="project" value="UniProtKB-KW"/>
</dbReference>
<dbReference type="SMART" id="SM00020">
    <property type="entry name" value="Tryp_SPc"/>
    <property type="match status" value="1"/>
</dbReference>
<dbReference type="KEGG" id="vga:BSQ33_07195"/>
<dbReference type="GO" id="GO:0004252">
    <property type="term" value="F:serine-type endopeptidase activity"/>
    <property type="evidence" value="ECO:0007669"/>
    <property type="project" value="InterPro"/>
</dbReference>
<evidence type="ECO:0000259" key="8">
    <source>
        <dbReference type="PROSITE" id="PS50240"/>
    </source>
</evidence>
<evidence type="ECO:0000256" key="3">
    <source>
        <dbReference type="ARBA" id="ARBA00022670"/>
    </source>
</evidence>
<keyword evidence="7" id="KW-0732">Signal</keyword>
<dbReference type="InterPro" id="IPR009003">
    <property type="entry name" value="Peptidase_S1_PA"/>
</dbReference>
<keyword evidence="3 6" id="KW-0645">Protease</keyword>
<name>A0A1Z2SEG8_VIBGA</name>
<dbReference type="GO" id="GO:0051604">
    <property type="term" value="P:protein maturation"/>
    <property type="evidence" value="ECO:0007669"/>
    <property type="project" value="UniProtKB-ARBA"/>
</dbReference>
<dbReference type="PROSITE" id="PS50240">
    <property type="entry name" value="TRYPSIN_DOM"/>
    <property type="match status" value="1"/>
</dbReference>
<dbReference type="Gene3D" id="2.60.40.10">
    <property type="entry name" value="Immunoglobulins"/>
    <property type="match status" value="1"/>
</dbReference>
<evidence type="ECO:0000313" key="10">
    <source>
        <dbReference type="Proteomes" id="UP000196708"/>
    </source>
</evidence>
<dbReference type="PANTHER" id="PTHR24264:SF83">
    <property type="entry name" value="COMPLEMENT FACTOR I"/>
    <property type="match status" value="1"/>
</dbReference>
<keyword evidence="5" id="KW-1015">Disulfide bond</keyword>
<comment type="subcellular location">
    <subcellularLocation>
        <location evidence="1">Secreted</location>
    </subcellularLocation>
</comment>
<proteinExistence type="predicted"/>
<dbReference type="InterPro" id="IPR013783">
    <property type="entry name" value="Ig-like_fold"/>
</dbReference>
<dbReference type="InterPro" id="IPR001314">
    <property type="entry name" value="Peptidase_S1A"/>
</dbReference>